<protein>
    <submittedName>
        <fullName evidence="3">CPBP family intramembrane metalloprotease</fullName>
    </submittedName>
</protein>
<dbReference type="Pfam" id="PF02517">
    <property type="entry name" value="Rce1-like"/>
    <property type="match status" value="1"/>
</dbReference>
<dbReference type="GeneID" id="84801927"/>
<feature type="transmembrane region" description="Helical" evidence="1">
    <location>
        <begin position="221"/>
        <end position="239"/>
    </location>
</feature>
<feature type="transmembrane region" description="Helical" evidence="1">
    <location>
        <begin position="251"/>
        <end position="269"/>
    </location>
</feature>
<evidence type="ECO:0000313" key="4">
    <source>
        <dbReference type="Proteomes" id="UP000427636"/>
    </source>
</evidence>
<feature type="transmembrane region" description="Helical" evidence="1">
    <location>
        <begin position="189"/>
        <end position="209"/>
    </location>
</feature>
<keyword evidence="1" id="KW-1133">Transmembrane helix</keyword>
<reference evidence="3 4" key="1">
    <citation type="submission" date="2019-11" db="EMBL/GenBank/DDBJ databases">
        <title>FDA dAtabase for Regulatory Grade micrObial Sequences (FDA-ARGOS): Supporting development and validation of Infectious Disease Dx tests.</title>
        <authorList>
            <person name="Turner S."/>
            <person name="Byrd R."/>
            <person name="Tallon L."/>
            <person name="Sadzewicz L."/>
            <person name="Vavikolanu K."/>
            <person name="Mehta A."/>
            <person name="Aluvathingal J."/>
            <person name="Nadendla S."/>
            <person name="Myers T."/>
            <person name="Yan Y."/>
            <person name="Sichtig H."/>
        </authorList>
    </citation>
    <scope>NUCLEOTIDE SEQUENCE [LARGE SCALE GENOMIC DNA]</scope>
    <source>
        <strain evidence="3 4">FDAARGOS_742</strain>
    </source>
</reference>
<dbReference type="RefSeq" id="WP_006364487.1">
    <property type="nucleotide sequence ID" value="NZ_CP046313.1"/>
</dbReference>
<organism evidence="3 4">
    <name type="scientific">Gemella sanguinis</name>
    <dbReference type="NCBI Taxonomy" id="84135"/>
    <lineage>
        <taxon>Bacteria</taxon>
        <taxon>Bacillati</taxon>
        <taxon>Bacillota</taxon>
        <taxon>Bacilli</taxon>
        <taxon>Bacillales</taxon>
        <taxon>Gemellaceae</taxon>
        <taxon>Gemella</taxon>
    </lineage>
</organism>
<feature type="domain" description="CAAX prenyl protease 2/Lysostaphin resistance protein A-like" evidence="2">
    <location>
        <begin position="128"/>
        <end position="234"/>
    </location>
</feature>
<keyword evidence="1" id="KW-0472">Membrane</keyword>
<gene>
    <name evidence="3" type="ORF">FOC50_01490</name>
</gene>
<evidence type="ECO:0000256" key="1">
    <source>
        <dbReference type="SAM" id="Phobius"/>
    </source>
</evidence>
<feature type="transmembrane region" description="Helical" evidence="1">
    <location>
        <begin position="41"/>
        <end position="58"/>
    </location>
</feature>
<keyword evidence="1" id="KW-0812">Transmembrane</keyword>
<sequence>MYSLKKKPILNCFIIFTICLIARVIEYFVIRTDESILSENFLHKVFGIILLWTILYYTKLKWRDIGFNTKDVFSGIGKGLLFGFICCVFAYAIEGLILYNMNHSFKLSFYATGFSLNNDMNQQTGVVFIFLCIIFNIINVWMEEGIFRGLFTKILEDISYNMSLFLIAFLFGIWHLVMPFRDYMEGKSSISNLLVMGIGYVVLAGMMSIKWSLLYRMTGSLWIGLGDHLFNNVISNLLHVVSNNEVDNMQIVRILIWQILSFVIVLIIYKKWKRDKLISNQIIY</sequence>
<dbReference type="Proteomes" id="UP000427636">
    <property type="component" value="Chromosome"/>
</dbReference>
<keyword evidence="3" id="KW-0378">Hydrolase</keyword>
<keyword evidence="3" id="KW-0482">Metalloprotease</keyword>
<feature type="transmembrane region" description="Helical" evidence="1">
    <location>
        <begin position="79"/>
        <end position="100"/>
    </location>
</feature>
<keyword evidence="4" id="KW-1185">Reference proteome</keyword>
<keyword evidence="3" id="KW-0645">Protease</keyword>
<name>A0ABX6FG77_9BACL</name>
<feature type="transmembrane region" description="Helical" evidence="1">
    <location>
        <begin position="120"/>
        <end position="138"/>
    </location>
</feature>
<feature type="transmembrane region" description="Helical" evidence="1">
    <location>
        <begin position="9"/>
        <end position="29"/>
    </location>
</feature>
<feature type="transmembrane region" description="Helical" evidence="1">
    <location>
        <begin position="158"/>
        <end position="177"/>
    </location>
</feature>
<accession>A0ABX6FG77</accession>
<dbReference type="EMBL" id="CP046313">
    <property type="protein sequence ID" value="QGS07050.1"/>
    <property type="molecule type" value="Genomic_DNA"/>
</dbReference>
<evidence type="ECO:0000259" key="2">
    <source>
        <dbReference type="Pfam" id="PF02517"/>
    </source>
</evidence>
<dbReference type="InterPro" id="IPR003675">
    <property type="entry name" value="Rce1/LyrA-like_dom"/>
</dbReference>
<proteinExistence type="predicted"/>
<dbReference type="GO" id="GO:0008237">
    <property type="term" value="F:metallopeptidase activity"/>
    <property type="evidence" value="ECO:0007669"/>
    <property type="project" value="UniProtKB-KW"/>
</dbReference>
<evidence type="ECO:0000313" key="3">
    <source>
        <dbReference type="EMBL" id="QGS07050.1"/>
    </source>
</evidence>